<dbReference type="Proteomes" id="UP000475325">
    <property type="component" value="Unassembled WGS sequence"/>
</dbReference>
<feature type="transmembrane region" description="Helical" evidence="4">
    <location>
        <begin position="58"/>
        <end position="77"/>
    </location>
</feature>
<dbReference type="CDD" id="cd01301">
    <property type="entry name" value="rDP_like"/>
    <property type="match status" value="1"/>
</dbReference>
<evidence type="ECO:0000256" key="4">
    <source>
        <dbReference type="SAM" id="Phobius"/>
    </source>
</evidence>
<dbReference type="GO" id="GO:0006508">
    <property type="term" value="P:proteolysis"/>
    <property type="evidence" value="ECO:0007669"/>
    <property type="project" value="UniProtKB-KW"/>
</dbReference>
<keyword evidence="2" id="KW-0645">Protease</keyword>
<dbReference type="SUPFAM" id="SSF51556">
    <property type="entry name" value="Metallo-dependent hydrolases"/>
    <property type="match status" value="1"/>
</dbReference>
<evidence type="ECO:0000313" key="6">
    <source>
        <dbReference type="Proteomes" id="UP000475325"/>
    </source>
</evidence>
<evidence type="ECO:0000256" key="3">
    <source>
        <dbReference type="SAM" id="MobiDB-lite"/>
    </source>
</evidence>
<evidence type="ECO:0000256" key="2">
    <source>
        <dbReference type="RuleBase" id="RU341113"/>
    </source>
</evidence>
<dbReference type="GO" id="GO:0046872">
    <property type="term" value="F:metal ion binding"/>
    <property type="evidence" value="ECO:0007669"/>
    <property type="project" value="UniProtKB-UniRule"/>
</dbReference>
<dbReference type="GO" id="GO:0070573">
    <property type="term" value="F:metallodipeptidase activity"/>
    <property type="evidence" value="ECO:0007669"/>
    <property type="project" value="InterPro"/>
</dbReference>
<keyword evidence="4" id="KW-0812">Transmembrane</keyword>
<proteinExistence type="inferred from homology"/>
<dbReference type="AlphaFoldDB" id="A0A7C8JN51"/>
<sequence length="479" mass="53566">MEKQQQYEYVNTPAGAPTGLVERHHHNTNGSNNNNNYHDIHTRTPEPFLQKYLGNPKYLLPLIGAIFLLAGHFNGFLSKRADVDLTNAIEVFKPHSPPALTIDERTDRILSSVPLIDTHIDLPILARALYQNHINAPNFTVPFKTGGLYGHIDIPRLKSSKLGGVFWSVFTPCPAESKDLSESFKNEVYYESIHDTIQQIDLMKRIVRSFPNDFGFTKSVDEFEDVFYKSGGSRIASILGIEGLHQIGNSPAAIRLFYEVGVRYITLTHNCNNLYADGAIVPAPHWNGLNPKLGPGLIREFNRLGMIIDLSHVSAATMRDVLSISVSPIIFSHSSSFSLTPHPRNVPDDVLQLVKKNGGVVQVNFVPDFVTQSGDGKASLEDVADHVVYIAEKVGWEHVGFGSDYDGNDVMPDGLEDVSKYPQLIKELLRRGVKDEDVKKATGGNVLRVWREVERIAEKLQKEGEKELEDEVEKMKFEL</sequence>
<reference evidence="5 6" key="1">
    <citation type="submission" date="2019-06" db="EMBL/GenBank/DDBJ databases">
        <authorList>
            <person name="Palmer J.M."/>
        </authorList>
    </citation>
    <scope>NUCLEOTIDE SEQUENCE [LARGE SCALE GENOMIC DNA]</scope>
    <source>
        <strain evidence="5 6">TWF102</strain>
    </source>
</reference>
<feature type="region of interest" description="Disordered" evidence="3">
    <location>
        <begin position="1"/>
        <end position="37"/>
    </location>
</feature>
<gene>
    <name evidence="5" type="ORF">TWF102_003908</name>
</gene>
<comment type="catalytic activity">
    <reaction evidence="2">
        <text>an L-aminoacyl-L-amino acid + H2O = 2 an L-alpha-amino acid</text>
        <dbReference type="Rhea" id="RHEA:48940"/>
        <dbReference type="ChEBI" id="CHEBI:15377"/>
        <dbReference type="ChEBI" id="CHEBI:59869"/>
        <dbReference type="ChEBI" id="CHEBI:77460"/>
        <dbReference type="EC" id="3.4.13.19"/>
    </reaction>
</comment>
<dbReference type="InterPro" id="IPR032466">
    <property type="entry name" value="Metal_Hydrolase"/>
</dbReference>
<keyword evidence="2" id="KW-0482">Metalloprotease</keyword>
<organism evidence="5 6">
    <name type="scientific">Orbilia oligospora</name>
    <name type="common">Nematode-trapping fungus</name>
    <name type="synonym">Arthrobotrys oligospora</name>
    <dbReference type="NCBI Taxonomy" id="2813651"/>
    <lineage>
        <taxon>Eukaryota</taxon>
        <taxon>Fungi</taxon>
        <taxon>Dikarya</taxon>
        <taxon>Ascomycota</taxon>
        <taxon>Pezizomycotina</taxon>
        <taxon>Orbiliomycetes</taxon>
        <taxon>Orbiliales</taxon>
        <taxon>Orbiliaceae</taxon>
        <taxon>Orbilia</taxon>
    </lineage>
</organism>
<keyword evidence="4" id="KW-1133">Transmembrane helix</keyword>
<comment type="cofactor">
    <cofactor evidence="2">
        <name>Zn(2+)</name>
        <dbReference type="ChEBI" id="CHEBI:29105"/>
    </cofactor>
</comment>
<keyword evidence="2" id="KW-0862">Zinc</keyword>
<dbReference type="InterPro" id="IPR008257">
    <property type="entry name" value="Pept_M19"/>
</dbReference>
<dbReference type="PROSITE" id="PS51365">
    <property type="entry name" value="RENAL_DIPEPTIDASE_2"/>
    <property type="match status" value="1"/>
</dbReference>
<protein>
    <recommendedName>
        <fullName evidence="2">Dipeptidase</fullName>
        <ecNumber evidence="2">3.4.13.19</ecNumber>
    </recommendedName>
</protein>
<dbReference type="EMBL" id="WIQW01000019">
    <property type="protein sequence ID" value="KAF3103086.1"/>
    <property type="molecule type" value="Genomic_DNA"/>
</dbReference>
<comment type="similarity">
    <text evidence="2">Belongs to the metallo-dependent hydrolases superfamily. Peptidase M19 family.</text>
</comment>
<dbReference type="Pfam" id="PF01244">
    <property type="entry name" value="Peptidase_M19"/>
    <property type="match status" value="1"/>
</dbReference>
<accession>A0A7C8JN51</accession>
<keyword evidence="2" id="KW-0378">Hydrolase</keyword>
<feature type="compositionally biased region" description="Low complexity" evidence="3">
    <location>
        <begin position="28"/>
        <end position="37"/>
    </location>
</feature>
<evidence type="ECO:0000313" key="5">
    <source>
        <dbReference type="EMBL" id="KAF3103086.1"/>
    </source>
</evidence>
<name>A0A7C8JN51_ORBOL</name>
<comment type="caution">
    <text evidence="5">The sequence shown here is derived from an EMBL/GenBank/DDBJ whole genome shotgun (WGS) entry which is preliminary data.</text>
</comment>
<keyword evidence="1 2" id="KW-0224">Dipeptidase</keyword>
<dbReference type="Gene3D" id="3.20.20.140">
    <property type="entry name" value="Metal-dependent hydrolases"/>
    <property type="match status" value="1"/>
</dbReference>
<dbReference type="PANTHER" id="PTHR10443">
    <property type="entry name" value="MICROSOMAL DIPEPTIDASE"/>
    <property type="match status" value="1"/>
</dbReference>
<evidence type="ECO:0000256" key="1">
    <source>
        <dbReference type="ARBA" id="ARBA00022997"/>
    </source>
</evidence>
<keyword evidence="2" id="KW-0479">Metal-binding</keyword>
<dbReference type="EC" id="3.4.13.19" evidence="2"/>
<dbReference type="PANTHER" id="PTHR10443:SF12">
    <property type="entry name" value="DIPEPTIDASE"/>
    <property type="match status" value="1"/>
</dbReference>
<keyword evidence="4" id="KW-0472">Membrane</keyword>